<evidence type="ECO:0000256" key="1">
    <source>
        <dbReference type="PROSITE-ProRule" id="PRU00182"/>
    </source>
</evidence>
<protein>
    <recommendedName>
        <fullName evidence="5">RNA-binding S4 domain-containing protein</fullName>
    </recommendedName>
</protein>
<gene>
    <name evidence="3" type="ORF">GCM10020260_01870</name>
</gene>
<evidence type="ECO:0000313" key="3">
    <source>
        <dbReference type="EMBL" id="GAA3279088.1"/>
    </source>
</evidence>
<dbReference type="PROSITE" id="PS50889">
    <property type="entry name" value="S4"/>
    <property type="match status" value="1"/>
</dbReference>
<dbReference type="EMBL" id="BAAAYG010000002">
    <property type="protein sequence ID" value="GAA3279088.1"/>
    <property type="molecule type" value="Genomic_DNA"/>
</dbReference>
<dbReference type="Proteomes" id="UP001501736">
    <property type="component" value="Unassembled WGS sequence"/>
</dbReference>
<keyword evidence="1" id="KW-0694">RNA-binding</keyword>
<dbReference type="Pfam" id="PF13275">
    <property type="entry name" value="S4_2"/>
    <property type="match status" value="1"/>
</dbReference>
<dbReference type="CDD" id="cd00165">
    <property type="entry name" value="S4"/>
    <property type="match status" value="1"/>
</dbReference>
<sequence length="127" mass="14208">MSEEHQDQDARRHQDDVEEALDEGFDEDHDEGEFIEVDQIPIRDASIRLGQLLKLANVVEHGGMAREVLDAGAVTVDEEVETRRGRQIRPGEIVQLDGEALGLPEAALTPVAEELEELDEEPEELED</sequence>
<dbReference type="InterPro" id="IPR036986">
    <property type="entry name" value="S4_RNA-bd_sf"/>
</dbReference>
<feature type="compositionally biased region" description="Basic and acidic residues" evidence="2">
    <location>
        <begin position="1"/>
        <end position="15"/>
    </location>
</feature>
<accession>A0ABP6R6F0</accession>
<feature type="region of interest" description="Disordered" evidence="2">
    <location>
        <begin position="1"/>
        <end position="33"/>
    </location>
</feature>
<organism evidence="3 4">
    <name type="scientific">Nesterenkonia halobia</name>
    <dbReference type="NCBI Taxonomy" id="37922"/>
    <lineage>
        <taxon>Bacteria</taxon>
        <taxon>Bacillati</taxon>
        <taxon>Actinomycetota</taxon>
        <taxon>Actinomycetes</taxon>
        <taxon>Micrococcales</taxon>
        <taxon>Micrococcaceae</taxon>
        <taxon>Nesterenkonia</taxon>
    </lineage>
</organism>
<keyword evidence="4" id="KW-1185">Reference proteome</keyword>
<comment type="caution">
    <text evidence="3">The sequence shown here is derived from an EMBL/GenBank/DDBJ whole genome shotgun (WGS) entry which is preliminary data.</text>
</comment>
<evidence type="ECO:0000256" key="2">
    <source>
        <dbReference type="SAM" id="MobiDB-lite"/>
    </source>
</evidence>
<feature type="compositionally biased region" description="Acidic residues" evidence="2">
    <location>
        <begin position="16"/>
        <end position="33"/>
    </location>
</feature>
<evidence type="ECO:0008006" key="5">
    <source>
        <dbReference type="Google" id="ProtNLM"/>
    </source>
</evidence>
<proteinExistence type="predicted"/>
<evidence type="ECO:0000313" key="4">
    <source>
        <dbReference type="Proteomes" id="UP001501736"/>
    </source>
</evidence>
<dbReference type="SUPFAM" id="SSF55174">
    <property type="entry name" value="Alpha-L RNA-binding motif"/>
    <property type="match status" value="1"/>
</dbReference>
<dbReference type="RefSeq" id="WP_344717317.1">
    <property type="nucleotide sequence ID" value="NZ_BAAAYG010000002.1"/>
</dbReference>
<dbReference type="Gene3D" id="3.10.290.10">
    <property type="entry name" value="RNA-binding S4 domain"/>
    <property type="match status" value="1"/>
</dbReference>
<name>A0ABP6R6F0_9MICC</name>
<reference evidence="4" key="1">
    <citation type="journal article" date="2019" name="Int. J. Syst. Evol. Microbiol.">
        <title>The Global Catalogue of Microorganisms (GCM) 10K type strain sequencing project: providing services to taxonomists for standard genome sequencing and annotation.</title>
        <authorList>
            <consortium name="The Broad Institute Genomics Platform"/>
            <consortium name="The Broad Institute Genome Sequencing Center for Infectious Disease"/>
            <person name="Wu L."/>
            <person name="Ma J."/>
        </authorList>
    </citation>
    <scope>NUCLEOTIDE SEQUENCE [LARGE SCALE GENOMIC DNA]</scope>
    <source>
        <strain evidence="4">JCM 11483</strain>
    </source>
</reference>